<evidence type="ECO:0000259" key="5">
    <source>
        <dbReference type="Pfam" id="PF07627"/>
    </source>
</evidence>
<dbReference type="InterPro" id="IPR013039">
    <property type="entry name" value="DUF1588"/>
</dbReference>
<keyword evidence="2" id="KW-0732">Signal</keyword>
<evidence type="ECO:0000313" key="10">
    <source>
        <dbReference type="Proteomes" id="UP000318538"/>
    </source>
</evidence>
<feature type="domain" description="DUF1592" evidence="6">
    <location>
        <begin position="561"/>
        <end position="686"/>
    </location>
</feature>
<evidence type="ECO:0000259" key="4">
    <source>
        <dbReference type="Pfam" id="PF07626"/>
    </source>
</evidence>
<dbReference type="InterPro" id="IPR013036">
    <property type="entry name" value="DUF1587"/>
</dbReference>
<feature type="domain" description="DUF1585" evidence="3">
    <location>
        <begin position="843"/>
        <end position="910"/>
    </location>
</feature>
<evidence type="ECO:0000256" key="1">
    <source>
        <dbReference type="SAM" id="MobiDB-lite"/>
    </source>
</evidence>
<accession>A0A517NIA6</accession>
<reference evidence="9 10" key="1">
    <citation type="submission" date="2019-02" db="EMBL/GenBank/DDBJ databases">
        <title>Deep-cultivation of Planctomycetes and their phenomic and genomic characterization uncovers novel biology.</title>
        <authorList>
            <person name="Wiegand S."/>
            <person name="Jogler M."/>
            <person name="Boedeker C."/>
            <person name="Pinto D."/>
            <person name="Vollmers J."/>
            <person name="Rivas-Marin E."/>
            <person name="Kohn T."/>
            <person name="Peeters S.H."/>
            <person name="Heuer A."/>
            <person name="Rast P."/>
            <person name="Oberbeckmann S."/>
            <person name="Bunk B."/>
            <person name="Jeske O."/>
            <person name="Meyerdierks A."/>
            <person name="Storesund J.E."/>
            <person name="Kallscheuer N."/>
            <person name="Luecker S."/>
            <person name="Lage O.M."/>
            <person name="Pohl T."/>
            <person name="Merkel B.J."/>
            <person name="Hornburger P."/>
            <person name="Mueller R.-W."/>
            <person name="Bruemmer F."/>
            <person name="Labrenz M."/>
            <person name="Spormann A.M."/>
            <person name="Op den Camp H."/>
            <person name="Overmann J."/>
            <person name="Amann R."/>
            <person name="Jetten M.S.M."/>
            <person name="Mascher T."/>
            <person name="Medema M.H."/>
            <person name="Devos D.P."/>
            <person name="Kaster A.-K."/>
            <person name="Ovreas L."/>
            <person name="Rohde M."/>
            <person name="Galperin M.Y."/>
            <person name="Jogler C."/>
        </authorList>
    </citation>
    <scope>NUCLEOTIDE SEQUENCE [LARGE SCALE GENOMIC DNA]</scope>
    <source>
        <strain evidence="9 10">K22_7</strain>
    </source>
</reference>
<feature type="domain" description="DUF1588" evidence="5">
    <location>
        <begin position="725"/>
        <end position="819"/>
    </location>
</feature>
<dbReference type="InterPro" id="IPR011429">
    <property type="entry name" value="Cyt_c_Planctomycete-type"/>
</dbReference>
<evidence type="ECO:0000259" key="8">
    <source>
        <dbReference type="Pfam" id="PF07637"/>
    </source>
</evidence>
<dbReference type="AlphaFoldDB" id="A0A517NIA6"/>
<sequence length="913" mass="100486" precursor="true">MLGRQHSLSHLWLASAIAAALGLLSETASLADPAQTADQRVTDGLVVLYDFQDTGDVVYDNSDVGDPIDMRISNVNAVRRLPGSLEVTAETTIASDRNTRKLSAAVKQSGELTIETWIRPAKIQQSGPARIVTFSQNSVQRNFTLGQDNAAFDVRLRSASRDANGLPSTVTQPTDSQLEITHVVFTRDRDGHATIYQDGNPITHQDVKGDFDSWSDSFNLGIGNEISGGRPWIGTYHLVAIYNRSLSADQVQQNFRVGPGKSAAAGPGSADTVAASGSAPATNPHHPNTFQTEIAPLLSKHCLECHDSASKQGGLDLSRRAGAFVGGDSGGPIVPRDAGHSLLYTAVESDEMPLDREPLTDEQKSVLRRWINEGAQWTIDYVDPAIYRHTRPQQNWVQRLTVTEYISTVKATVGVDVALQAREILPADGRADGFRNTAYNLNVDFAHVNAYAQMAEIIVDEMDVVEFAKPYAKNETLTDPDMRSLIESMGRWVLRGPLTNDEVILYRGVSTSVASAGGTYRDAVKYVLQTMLQSPRFLYRIEPQSEMSDGSATSNSAGAIDGYAMAARISYILWGSSPDKRLIRAAERGQLDKPNLVRHQIQRMLEDELAVERSIDFVHQWLDLDRLHHLSPDPSHFPDWDENLANDMRVETTEFFRDLVWQQRQPLSKLLDAPFTYATPRLAKHYRWDAPDESIATADVSAERSADDDFPDGFRRYDLTSVPSRGGLLTQGSVLTIGGDNASMVTRGLFVLRDLLYSEVGDPPPGLDITPVPTRPGRTHRSVAAERIKSEACGGCHQRFEPLAFGLERYDGLGTYRVEDEFGNSLRQDGEILFPGEAESVAYQTASELMQQLASSDRVAQCLTRKVVQFSLGRPLVAADHNIVQKIHANAMKAGGTYQAIVEELLLSELVRN</sequence>
<name>A0A517NIA6_9BACT</name>
<dbReference type="Pfam" id="PF13385">
    <property type="entry name" value="Laminin_G_3"/>
    <property type="match status" value="1"/>
</dbReference>
<dbReference type="Proteomes" id="UP000318538">
    <property type="component" value="Chromosome"/>
</dbReference>
<dbReference type="InterPro" id="IPR013043">
    <property type="entry name" value="DUF1595"/>
</dbReference>
<evidence type="ECO:0000259" key="7">
    <source>
        <dbReference type="Pfam" id="PF07635"/>
    </source>
</evidence>
<dbReference type="KEGG" id="rlc:K227x_52860"/>
<dbReference type="PANTHER" id="PTHR35889">
    <property type="entry name" value="CYCLOINULO-OLIGOSACCHARIDE FRUCTANOTRANSFERASE-RELATED"/>
    <property type="match status" value="1"/>
</dbReference>
<dbReference type="Pfam" id="PF07635">
    <property type="entry name" value="PSCyt1"/>
    <property type="match status" value="1"/>
</dbReference>
<organism evidence="9 10">
    <name type="scientific">Rubripirellula lacrimiformis</name>
    <dbReference type="NCBI Taxonomy" id="1930273"/>
    <lineage>
        <taxon>Bacteria</taxon>
        <taxon>Pseudomonadati</taxon>
        <taxon>Planctomycetota</taxon>
        <taxon>Planctomycetia</taxon>
        <taxon>Pirellulales</taxon>
        <taxon>Pirellulaceae</taxon>
        <taxon>Rubripirellula</taxon>
    </lineage>
</organism>
<dbReference type="Pfam" id="PF07637">
    <property type="entry name" value="PSD5"/>
    <property type="match status" value="1"/>
</dbReference>
<protein>
    <submittedName>
        <fullName evidence="9">Planctomycete cytochrome C</fullName>
    </submittedName>
</protein>
<feature type="domain" description="DUF1595" evidence="8">
    <location>
        <begin position="482"/>
        <end position="542"/>
    </location>
</feature>
<dbReference type="InterPro" id="IPR013320">
    <property type="entry name" value="ConA-like_dom_sf"/>
</dbReference>
<feature type="signal peptide" evidence="2">
    <location>
        <begin position="1"/>
        <end position="30"/>
    </location>
</feature>
<dbReference type="InterPro" id="IPR013042">
    <property type="entry name" value="DUF1592"/>
</dbReference>
<evidence type="ECO:0000256" key="2">
    <source>
        <dbReference type="SAM" id="SignalP"/>
    </source>
</evidence>
<dbReference type="InterPro" id="IPR011478">
    <property type="entry name" value="DUF1585"/>
</dbReference>
<dbReference type="PANTHER" id="PTHR35889:SF3">
    <property type="entry name" value="F-BOX DOMAIN-CONTAINING PROTEIN"/>
    <property type="match status" value="1"/>
</dbReference>
<dbReference type="Pfam" id="PF07624">
    <property type="entry name" value="PSD2"/>
    <property type="match status" value="1"/>
</dbReference>
<feature type="domain" description="DUF1587" evidence="4">
    <location>
        <begin position="398"/>
        <end position="462"/>
    </location>
</feature>
<dbReference type="EMBL" id="CP036525">
    <property type="protein sequence ID" value="QDT06865.1"/>
    <property type="molecule type" value="Genomic_DNA"/>
</dbReference>
<feature type="compositionally biased region" description="Low complexity" evidence="1">
    <location>
        <begin position="258"/>
        <end position="270"/>
    </location>
</feature>
<proteinExistence type="predicted"/>
<feature type="domain" description="Cytochrome C Planctomycete-type" evidence="7">
    <location>
        <begin position="302"/>
        <end position="353"/>
    </location>
</feature>
<dbReference type="RefSeq" id="WP_246146188.1">
    <property type="nucleotide sequence ID" value="NZ_CP036525.1"/>
</dbReference>
<keyword evidence="10" id="KW-1185">Reference proteome</keyword>
<gene>
    <name evidence="9" type="ORF">K227x_52860</name>
</gene>
<evidence type="ECO:0000259" key="3">
    <source>
        <dbReference type="Pfam" id="PF07624"/>
    </source>
</evidence>
<feature type="chain" id="PRO_5021798700" evidence="2">
    <location>
        <begin position="31"/>
        <end position="913"/>
    </location>
</feature>
<feature type="region of interest" description="Disordered" evidence="1">
    <location>
        <begin position="258"/>
        <end position="285"/>
    </location>
</feature>
<evidence type="ECO:0000313" key="9">
    <source>
        <dbReference type="EMBL" id="QDT06865.1"/>
    </source>
</evidence>
<evidence type="ECO:0000259" key="6">
    <source>
        <dbReference type="Pfam" id="PF07631"/>
    </source>
</evidence>
<dbReference type="Pfam" id="PF07627">
    <property type="entry name" value="PSCyt3"/>
    <property type="match status" value="1"/>
</dbReference>
<dbReference type="Pfam" id="PF07626">
    <property type="entry name" value="PSD3"/>
    <property type="match status" value="1"/>
</dbReference>
<dbReference type="Pfam" id="PF07631">
    <property type="entry name" value="PSD4"/>
    <property type="match status" value="1"/>
</dbReference>
<dbReference type="Gene3D" id="2.60.120.200">
    <property type="match status" value="1"/>
</dbReference>
<dbReference type="SUPFAM" id="SSF49899">
    <property type="entry name" value="Concanavalin A-like lectins/glucanases"/>
    <property type="match status" value="1"/>
</dbReference>